<dbReference type="GO" id="GO:0003677">
    <property type="term" value="F:DNA binding"/>
    <property type="evidence" value="ECO:0007669"/>
    <property type="project" value="InterPro"/>
</dbReference>
<name>A0A844SCT4_9BRAD</name>
<dbReference type="SUPFAM" id="SSF56349">
    <property type="entry name" value="DNA breaking-rejoining enzymes"/>
    <property type="match status" value="1"/>
</dbReference>
<sequence length="727" mass="82539">MKRAKQTAGNLVIALDDSVSGNPHDNLARLERAARYSIAFGSDLDFDAECWDIQTRTANRRLVRLWFRTHDNVSDDAGDLPRMQESFANFVKSVIRLSQAADPRGPERHEALLRAARYLYQQLGSRGYDPIYLRTVDFQEAERAAIRRERSPWSHFAIAQSLLKLASIVREQRLSRASINFVPVTPAPDYEDERTDTPPDPNRLPSPAALDALPRIAQEVTDPADVCMMRTIALLHCAPWRIGELLSLPEDCEVVMSPDGRDLSVKDLEDGKPVRYGLRYKPEKNPDMTSDVKWLPSAVIPLVRRALKDLREHTAATREIAAYMEDNPGRAWLPARFRNRERLEIDDLAEILERPRELVYLWLRNNEFSIRPDHVRRDEFEEGLTATLSAKANEQKLIADARALLAERPESEWFDILTIKKFIRVIDIYRWLRVKGVPVHPDSISRNALEAKLLEMNYDVSADFPWKRSECLFLFPKLFFKLGPQLRPVVSLMNRDQLRFFITGDKNNKSIFARLDYKEPNGKKIRVTSHMFRRWLGTLAINSEMSAEQVRDWLGHTSVRPQGAYDRRTPQQMAEEARKAIGSGRGIGALADIARSKEPRDRDRFLEGTVAAVHITPFGMCVRDWTVSPCARHGACAACEMQMITKGDPGQRNQIARSLRENQILLDRAMAEVEDGQAGADDHAWHLVREVTALEATLAVHDDPSIADGTLVQLDLPAIVAKAEAAG</sequence>
<evidence type="ECO:0008006" key="5">
    <source>
        <dbReference type="Google" id="ProtNLM"/>
    </source>
</evidence>
<proteinExistence type="predicted"/>
<keyword evidence="1" id="KW-0233">DNA recombination</keyword>
<keyword evidence="4" id="KW-1185">Reference proteome</keyword>
<dbReference type="GO" id="GO:0015074">
    <property type="term" value="P:DNA integration"/>
    <property type="evidence" value="ECO:0007669"/>
    <property type="project" value="InterPro"/>
</dbReference>
<gene>
    <name evidence="3" type="ORF">GPL21_06975</name>
</gene>
<dbReference type="Proteomes" id="UP000436468">
    <property type="component" value="Unassembled WGS sequence"/>
</dbReference>
<evidence type="ECO:0000313" key="4">
    <source>
        <dbReference type="Proteomes" id="UP000436468"/>
    </source>
</evidence>
<accession>A0A844SCT4</accession>
<evidence type="ECO:0000313" key="3">
    <source>
        <dbReference type="EMBL" id="MVT64848.1"/>
    </source>
</evidence>
<evidence type="ECO:0000256" key="2">
    <source>
        <dbReference type="SAM" id="MobiDB-lite"/>
    </source>
</evidence>
<evidence type="ECO:0000256" key="1">
    <source>
        <dbReference type="ARBA" id="ARBA00023172"/>
    </source>
</evidence>
<reference evidence="3 4" key="1">
    <citation type="submission" date="2019-12" db="EMBL/GenBank/DDBJ databases">
        <title>Draft genome sequences Bradyrhizobium cajani AMBPC1010, Bradyrhizobium pachyrhizi AMBPC1040 and Bradyrhizobium yuanmingense ALSPC3051, three plant growth promoting strains isolated from nodules of Cajanus cajan L. in Dominican Republic.</title>
        <authorList>
            <person name="Flores-Felix J.D."/>
            <person name="Araujo J."/>
            <person name="Diaz-Alcantara C."/>
            <person name="Gonzalez-Andres F."/>
            <person name="Velazquez E."/>
        </authorList>
    </citation>
    <scope>NUCLEOTIDE SEQUENCE [LARGE SCALE GENOMIC DNA]</scope>
    <source>
        <strain evidence="3 4">1040</strain>
    </source>
</reference>
<dbReference type="InterPro" id="IPR011010">
    <property type="entry name" value="DNA_brk_join_enz"/>
</dbReference>
<dbReference type="RefSeq" id="WP_157342070.1">
    <property type="nucleotide sequence ID" value="NZ_WQNF01000004.1"/>
</dbReference>
<dbReference type="GO" id="GO:0006310">
    <property type="term" value="P:DNA recombination"/>
    <property type="evidence" value="ECO:0007669"/>
    <property type="project" value="UniProtKB-KW"/>
</dbReference>
<dbReference type="AlphaFoldDB" id="A0A844SCT4"/>
<dbReference type="Gene3D" id="1.10.443.10">
    <property type="entry name" value="Intergrase catalytic core"/>
    <property type="match status" value="1"/>
</dbReference>
<protein>
    <recommendedName>
        <fullName evidence="5">Integrase</fullName>
    </recommendedName>
</protein>
<organism evidence="3 4">
    <name type="scientific">Bradyrhizobium pachyrhizi</name>
    <dbReference type="NCBI Taxonomy" id="280333"/>
    <lineage>
        <taxon>Bacteria</taxon>
        <taxon>Pseudomonadati</taxon>
        <taxon>Pseudomonadota</taxon>
        <taxon>Alphaproteobacteria</taxon>
        <taxon>Hyphomicrobiales</taxon>
        <taxon>Nitrobacteraceae</taxon>
        <taxon>Bradyrhizobium</taxon>
    </lineage>
</organism>
<dbReference type="InterPro" id="IPR013762">
    <property type="entry name" value="Integrase-like_cat_sf"/>
</dbReference>
<comment type="caution">
    <text evidence="3">The sequence shown here is derived from an EMBL/GenBank/DDBJ whole genome shotgun (WGS) entry which is preliminary data.</text>
</comment>
<dbReference type="EMBL" id="WQNF01000004">
    <property type="protein sequence ID" value="MVT64848.1"/>
    <property type="molecule type" value="Genomic_DNA"/>
</dbReference>
<feature type="region of interest" description="Disordered" evidence="2">
    <location>
        <begin position="186"/>
        <end position="208"/>
    </location>
</feature>